<reference evidence="6 7" key="1">
    <citation type="journal article" date="2014" name="Int. J. Syst. Evol. Microbiol.">
        <title>Complete genome sequence of Corynebacterium casei LMG S-19264T (=DSM 44701T), isolated from a smear-ripened cheese.</title>
        <authorList>
            <consortium name="US DOE Joint Genome Institute (JGI-PGF)"/>
            <person name="Walter F."/>
            <person name="Albersmeier A."/>
            <person name="Kalinowski J."/>
            <person name="Ruckert C."/>
        </authorList>
    </citation>
    <scope>NUCLEOTIDE SEQUENCE [LARGE SCALE GENOMIC DNA]</scope>
    <source>
        <strain evidence="6 7">CGMCC 1.15286</strain>
    </source>
</reference>
<evidence type="ECO:0000313" key="7">
    <source>
        <dbReference type="Proteomes" id="UP000600247"/>
    </source>
</evidence>
<dbReference type="InterPro" id="IPR002241">
    <property type="entry name" value="Glyco_hydro_27"/>
</dbReference>
<dbReference type="GO" id="GO:0004553">
    <property type="term" value="F:hydrolase activity, hydrolyzing O-glycosyl compounds"/>
    <property type="evidence" value="ECO:0007669"/>
    <property type="project" value="InterPro"/>
</dbReference>
<comment type="similarity">
    <text evidence="1">Belongs to the glycosyl hydrolase 27 family.</text>
</comment>
<dbReference type="AlphaFoldDB" id="A0A917HHC1"/>
<dbReference type="InterPro" id="IPR017853">
    <property type="entry name" value="GH"/>
</dbReference>
<sequence length="684" mass="75191">MTTDIGQFKLEQASGTFAADNGLLKVTANTEDGTLALAWRDGQTMTGLYAEARVGAEIARSSYYGSHTVPEASVQAIEDGFGEGLRFSFEHTEPGKPVLRQLIRLYKDLPYALIELEAEGEQEWETNELTPLASYLNDDGLLDFGDGSKEEIRSLFIPYDNDKWVRFGSHANPASVRSYEVTAIYRAESRRGFVIGSVTHDIWKTSIDVEGTFSEAIGRLRVLAGAADLQTRDTVPHGSLRGTSIKSPTIFVGAFADYREGMEAYSGANAVIQPALTWSGGVPVGWNSWSAVMAKLDYDVYTHTSDFFAKEIQGNGFADQDGSLYVNFDACSHNLKEGEIEDAVRRVKANGQKPGTYYTPFAFWGSDPDTPVEGTDGAVLYREILLKDAAGKPLPKLDGAFPIDPSHPEAIARIMRNLDEVTSMGFEYLKMDFLAHGAMEGVHYDPSIRTGIQAYNYGMAAIAEALSPERLGRPFLINLSIAPLFPHGYAHSRRVSCDAFGTIADTEYMLNALTYGWWISDNLYRFNDPDHIVLYKSDNQRSISEHEGRSRLNSGVISGTSLLLGDDYRMEEAASRAKAWMTNKEVMALAKRGETFRPAEGRSGTGGEDLYSLAGDGGTYVAVFNFDVEKGKSKSIDLSRVGIDWAKALTVRDLWSGESYSLQPGAAEHVLALEPAESKLLFYI</sequence>
<keyword evidence="7" id="KW-1185">Reference proteome</keyword>
<dbReference type="PANTHER" id="PTHR11452">
    <property type="entry name" value="ALPHA-GALACTOSIDASE/ALPHA-N-ACETYLGALACTOSAMINIDASE"/>
    <property type="match status" value="1"/>
</dbReference>
<keyword evidence="4" id="KW-0326">Glycosidase</keyword>
<protein>
    <submittedName>
        <fullName evidence="6">Alpha-galactosidase</fullName>
    </submittedName>
</protein>
<comment type="caution">
    <text evidence="6">The sequence shown here is derived from an EMBL/GenBank/DDBJ whole genome shotgun (WGS) entry which is preliminary data.</text>
</comment>
<dbReference type="Gene3D" id="2.60.40.1180">
    <property type="entry name" value="Golgi alpha-mannosidase II"/>
    <property type="match status" value="1"/>
</dbReference>
<evidence type="ECO:0000256" key="3">
    <source>
        <dbReference type="ARBA" id="ARBA00022801"/>
    </source>
</evidence>
<dbReference type="Gene3D" id="3.20.20.70">
    <property type="entry name" value="Aldolase class I"/>
    <property type="match status" value="1"/>
</dbReference>
<dbReference type="SUPFAM" id="SSF51445">
    <property type="entry name" value="(Trans)glycosidases"/>
    <property type="match status" value="1"/>
</dbReference>
<feature type="domain" description="Alpha galactosidase C-terminal" evidence="5">
    <location>
        <begin position="616"/>
        <end position="681"/>
    </location>
</feature>
<dbReference type="EMBL" id="BMHY01000008">
    <property type="protein sequence ID" value="GGG79008.1"/>
    <property type="molecule type" value="Genomic_DNA"/>
</dbReference>
<accession>A0A917HHC1</accession>
<gene>
    <name evidence="6" type="ORF">GCM10010918_40010</name>
</gene>
<dbReference type="PANTHER" id="PTHR11452:SF75">
    <property type="entry name" value="ALPHA-GALACTOSIDASE MEL1"/>
    <property type="match status" value="1"/>
</dbReference>
<evidence type="ECO:0000313" key="6">
    <source>
        <dbReference type="EMBL" id="GGG79008.1"/>
    </source>
</evidence>
<dbReference type="InterPro" id="IPR013785">
    <property type="entry name" value="Aldolase_TIM"/>
</dbReference>
<dbReference type="Pfam" id="PF17801">
    <property type="entry name" value="Melibiase_C"/>
    <property type="match status" value="1"/>
</dbReference>
<dbReference type="Proteomes" id="UP000600247">
    <property type="component" value="Unassembled WGS sequence"/>
</dbReference>
<dbReference type="RefSeq" id="WP_188890956.1">
    <property type="nucleotide sequence ID" value="NZ_BMHY01000008.1"/>
</dbReference>
<evidence type="ECO:0000259" key="5">
    <source>
        <dbReference type="Pfam" id="PF17801"/>
    </source>
</evidence>
<evidence type="ECO:0000256" key="1">
    <source>
        <dbReference type="ARBA" id="ARBA00009743"/>
    </source>
</evidence>
<proteinExistence type="inferred from homology"/>
<evidence type="ECO:0000256" key="4">
    <source>
        <dbReference type="ARBA" id="ARBA00023295"/>
    </source>
</evidence>
<name>A0A917HHC1_9BACL</name>
<dbReference type="GO" id="GO:0005975">
    <property type="term" value="P:carbohydrate metabolic process"/>
    <property type="evidence" value="ECO:0007669"/>
    <property type="project" value="InterPro"/>
</dbReference>
<organism evidence="6 7">
    <name type="scientific">Paenibacillus radicis</name>
    <name type="common">ex Gao et al. 2016</name>
    <dbReference type="NCBI Taxonomy" id="1737354"/>
    <lineage>
        <taxon>Bacteria</taxon>
        <taxon>Bacillati</taxon>
        <taxon>Bacillota</taxon>
        <taxon>Bacilli</taxon>
        <taxon>Bacillales</taxon>
        <taxon>Paenibacillaceae</taxon>
        <taxon>Paenibacillus</taxon>
    </lineage>
</organism>
<dbReference type="InterPro" id="IPR041233">
    <property type="entry name" value="Melibiase_C"/>
</dbReference>
<keyword evidence="3" id="KW-0378">Hydrolase</keyword>
<evidence type="ECO:0000256" key="2">
    <source>
        <dbReference type="ARBA" id="ARBA00022729"/>
    </source>
</evidence>
<keyword evidence="2" id="KW-0732">Signal</keyword>
<dbReference type="InterPro" id="IPR013780">
    <property type="entry name" value="Glyco_hydro_b"/>
</dbReference>